<dbReference type="EMBL" id="CP015218">
    <property type="protein sequence ID" value="AOP36263.1"/>
    <property type="molecule type" value="Genomic_DNA"/>
</dbReference>
<sequence>MKNKILVVDDNLINIKLISNVLEAAGFEVHKANSAEAAITELGVSLPDLILMDIELPGMDGLTLTKLLKSKDQTKSIPIVALTSYAMVGDDKKAYEAGCEGYITKPIDTRKFPGLITKFLTD</sequence>
<dbReference type="GO" id="GO:0000160">
    <property type="term" value="P:phosphorelay signal transduction system"/>
    <property type="evidence" value="ECO:0007669"/>
    <property type="project" value="UniProtKB-KW"/>
</dbReference>
<keyword evidence="2" id="KW-0902">Two-component regulatory system</keyword>
<dbReference type="Gene3D" id="3.40.50.2300">
    <property type="match status" value="1"/>
</dbReference>
<reference evidence="5 6" key="1">
    <citation type="submission" date="2016-04" db="EMBL/GenBank/DDBJ databases">
        <title>Complete genome seqeunce of Leptospira alstonii serovar Room22.</title>
        <authorList>
            <person name="Nally J.E."/>
            <person name="Bayles D.O."/>
            <person name="Hurley D."/>
            <person name="Fanning S."/>
            <person name="McMahon B.J."/>
            <person name="Arent Z."/>
        </authorList>
    </citation>
    <scope>NUCLEOTIDE SEQUENCE [LARGE SCALE GENOMIC DNA]</scope>
    <source>
        <strain evidence="5 6">GWTS #1</strain>
    </source>
</reference>
<dbReference type="AlphaFoldDB" id="A0A1D7V374"/>
<dbReference type="RefSeq" id="WP_069609488.1">
    <property type="nucleotide sequence ID" value="NZ_CP015218.1"/>
</dbReference>
<keyword evidence="1 3" id="KW-0597">Phosphoprotein</keyword>
<evidence type="ECO:0000313" key="6">
    <source>
        <dbReference type="Proteomes" id="UP000094197"/>
    </source>
</evidence>
<name>A0A1D7V374_9LEPT</name>
<accession>A0A1D7V374</accession>
<dbReference type="SUPFAM" id="SSF52172">
    <property type="entry name" value="CheY-like"/>
    <property type="match status" value="1"/>
</dbReference>
<evidence type="ECO:0000256" key="1">
    <source>
        <dbReference type="ARBA" id="ARBA00022553"/>
    </source>
</evidence>
<evidence type="ECO:0000259" key="4">
    <source>
        <dbReference type="PROSITE" id="PS50110"/>
    </source>
</evidence>
<evidence type="ECO:0000256" key="2">
    <source>
        <dbReference type="ARBA" id="ARBA00023012"/>
    </source>
</evidence>
<evidence type="ECO:0000256" key="3">
    <source>
        <dbReference type="PROSITE-ProRule" id="PRU00169"/>
    </source>
</evidence>
<evidence type="ECO:0000313" key="5">
    <source>
        <dbReference type="EMBL" id="AOP36263.1"/>
    </source>
</evidence>
<dbReference type="OrthoDB" id="254537at2"/>
<dbReference type="PANTHER" id="PTHR45339">
    <property type="entry name" value="HYBRID SIGNAL TRANSDUCTION HISTIDINE KINASE J"/>
    <property type="match status" value="1"/>
</dbReference>
<feature type="domain" description="Response regulatory" evidence="4">
    <location>
        <begin position="4"/>
        <end position="120"/>
    </location>
</feature>
<dbReference type="PROSITE" id="PS50110">
    <property type="entry name" value="RESPONSE_REGULATORY"/>
    <property type="match status" value="1"/>
</dbReference>
<dbReference type="Proteomes" id="UP000094197">
    <property type="component" value="Chromosome 2"/>
</dbReference>
<dbReference type="PANTHER" id="PTHR45339:SF1">
    <property type="entry name" value="HYBRID SIGNAL TRANSDUCTION HISTIDINE KINASE J"/>
    <property type="match status" value="1"/>
</dbReference>
<dbReference type="Pfam" id="PF00072">
    <property type="entry name" value="Response_reg"/>
    <property type="match status" value="1"/>
</dbReference>
<protein>
    <submittedName>
        <fullName evidence="5">Two-component system response regulator</fullName>
    </submittedName>
</protein>
<proteinExistence type="predicted"/>
<dbReference type="InterPro" id="IPR001789">
    <property type="entry name" value="Sig_transdc_resp-reg_receiver"/>
</dbReference>
<dbReference type="InterPro" id="IPR011006">
    <property type="entry name" value="CheY-like_superfamily"/>
</dbReference>
<organism evidence="5 6">
    <name type="scientific">Leptospira tipperaryensis</name>
    <dbReference type="NCBI Taxonomy" id="2564040"/>
    <lineage>
        <taxon>Bacteria</taxon>
        <taxon>Pseudomonadati</taxon>
        <taxon>Spirochaetota</taxon>
        <taxon>Spirochaetia</taxon>
        <taxon>Leptospirales</taxon>
        <taxon>Leptospiraceae</taxon>
        <taxon>Leptospira</taxon>
    </lineage>
</organism>
<gene>
    <name evidence="5" type="ORF">A0128_19750</name>
</gene>
<keyword evidence="6" id="KW-1185">Reference proteome</keyword>
<dbReference type="KEGG" id="laj:A0128_19750"/>
<feature type="modified residue" description="4-aspartylphosphate" evidence="3">
    <location>
        <position position="53"/>
    </location>
</feature>
<dbReference type="SMART" id="SM00448">
    <property type="entry name" value="REC"/>
    <property type="match status" value="1"/>
</dbReference>